<sequence length="251" mass="29608">MDKIHDLIGNRNRDLPALQRAYTDERFRNLMRVAECTALEPLEFRVLLGCVSVDLRRRHHQRASRCHCSEGTRELQNRAYNRSENIREGLASDRMFEFQPILEKKWEYKGTVHQIFIDFKKAYDSVKREVLYNILIEFGIPKKLVRLIKMCLSETYSRVRIDARGQCNRALANGGRAMLIRCLSHCFIAISLLSQHRTCFQRLLMPFNYDSENLQHLIEVLQNARYLIIRFYRCGSKLLYCHPPCTSSNFT</sequence>
<gene>
    <name evidence="1" type="ORF">ANN_15066</name>
</gene>
<name>A0ABQ8SY20_PERAM</name>
<keyword evidence="2" id="KW-1185">Reference proteome</keyword>
<dbReference type="EMBL" id="JAJSOF020000019">
    <property type="protein sequence ID" value="KAJ4439109.1"/>
    <property type="molecule type" value="Genomic_DNA"/>
</dbReference>
<evidence type="ECO:0008006" key="3">
    <source>
        <dbReference type="Google" id="ProtNLM"/>
    </source>
</evidence>
<accession>A0ABQ8SY20</accession>
<reference evidence="1 2" key="1">
    <citation type="journal article" date="2022" name="Allergy">
        <title>Genome assembly and annotation of Periplaneta americana reveal a comprehensive cockroach allergen profile.</title>
        <authorList>
            <person name="Wang L."/>
            <person name="Xiong Q."/>
            <person name="Saelim N."/>
            <person name="Wang L."/>
            <person name="Nong W."/>
            <person name="Wan A.T."/>
            <person name="Shi M."/>
            <person name="Liu X."/>
            <person name="Cao Q."/>
            <person name="Hui J.H.L."/>
            <person name="Sookrung N."/>
            <person name="Leung T.F."/>
            <person name="Tungtrongchitr A."/>
            <person name="Tsui S.K.W."/>
        </authorList>
    </citation>
    <scope>NUCLEOTIDE SEQUENCE [LARGE SCALE GENOMIC DNA]</scope>
    <source>
        <strain evidence="1">PWHHKU_190912</strain>
    </source>
</reference>
<evidence type="ECO:0000313" key="1">
    <source>
        <dbReference type="EMBL" id="KAJ4439109.1"/>
    </source>
</evidence>
<dbReference type="Proteomes" id="UP001148838">
    <property type="component" value="Unassembled WGS sequence"/>
</dbReference>
<comment type="caution">
    <text evidence="1">The sequence shown here is derived from an EMBL/GenBank/DDBJ whole genome shotgun (WGS) entry which is preliminary data.</text>
</comment>
<evidence type="ECO:0000313" key="2">
    <source>
        <dbReference type="Proteomes" id="UP001148838"/>
    </source>
</evidence>
<proteinExistence type="predicted"/>
<organism evidence="1 2">
    <name type="scientific">Periplaneta americana</name>
    <name type="common">American cockroach</name>
    <name type="synonym">Blatta americana</name>
    <dbReference type="NCBI Taxonomy" id="6978"/>
    <lineage>
        <taxon>Eukaryota</taxon>
        <taxon>Metazoa</taxon>
        <taxon>Ecdysozoa</taxon>
        <taxon>Arthropoda</taxon>
        <taxon>Hexapoda</taxon>
        <taxon>Insecta</taxon>
        <taxon>Pterygota</taxon>
        <taxon>Neoptera</taxon>
        <taxon>Polyneoptera</taxon>
        <taxon>Dictyoptera</taxon>
        <taxon>Blattodea</taxon>
        <taxon>Blattoidea</taxon>
        <taxon>Blattidae</taxon>
        <taxon>Blattinae</taxon>
        <taxon>Periplaneta</taxon>
    </lineage>
</organism>
<protein>
    <recommendedName>
        <fullName evidence="3">Reverse transcriptase domain-containing protein</fullName>
    </recommendedName>
</protein>